<sequence>MDSMDTPYSLMIDTNECRSSRGGQPFPIPAFVVMCEHVVKGGEQLAEWYEKRSSSRPLADHIGSHVF</sequence>
<gene>
    <name evidence="1" type="ORF">Amac_097150</name>
</gene>
<name>A0A5M3X304_9ACTN</name>
<organism evidence="1 2">
    <name type="scientific">Acrocarpospora macrocephala</name>
    <dbReference type="NCBI Taxonomy" id="150177"/>
    <lineage>
        <taxon>Bacteria</taxon>
        <taxon>Bacillati</taxon>
        <taxon>Actinomycetota</taxon>
        <taxon>Actinomycetes</taxon>
        <taxon>Streptosporangiales</taxon>
        <taxon>Streptosporangiaceae</taxon>
        <taxon>Acrocarpospora</taxon>
    </lineage>
</organism>
<dbReference type="AlphaFoldDB" id="A0A5M3X304"/>
<evidence type="ECO:0000313" key="1">
    <source>
        <dbReference type="EMBL" id="GES16117.1"/>
    </source>
</evidence>
<comment type="caution">
    <text evidence="1">The sequence shown here is derived from an EMBL/GenBank/DDBJ whole genome shotgun (WGS) entry which is preliminary data.</text>
</comment>
<dbReference type="Proteomes" id="UP000331127">
    <property type="component" value="Unassembled WGS sequence"/>
</dbReference>
<proteinExistence type="predicted"/>
<evidence type="ECO:0000313" key="2">
    <source>
        <dbReference type="Proteomes" id="UP000331127"/>
    </source>
</evidence>
<protein>
    <submittedName>
        <fullName evidence="1">Uncharacterized protein</fullName>
    </submittedName>
</protein>
<reference evidence="1 2" key="1">
    <citation type="submission" date="2019-10" db="EMBL/GenBank/DDBJ databases">
        <title>Whole genome shotgun sequence of Acrocarpospora macrocephala NBRC 16266.</title>
        <authorList>
            <person name="Ichikawa N."/>
            <person name="Kimura A."/>
            <person name="Kitahashi Y."/>
            <person name="Komaki H."/>
            <person name="Oguchi A."/>
        </authorList>
    </citation>
    <scope>NUCLEOTIDE SEQUENCE [LARGE SCALE GENOMIC DNA]</scope>
    <source>
        <strain evidence="1 2">NBRC 16266</strain>
    </source>
</reference>
<accession>A0A5M3X304</accession>
<keyword evidence="2" id="KW-1185">Reference proteome</keyword>
<dbReference type="EMBL" id="BLAE01000092">
    <property type="protein sequence ID" value="GES16117.1"/>
    <property type="molecule type" value="Genomic_DNA"/>
</dbReference>